<feature type="compositionally biased region" description="Polar residues" evidence="1">
    <location>
        <begin position="2211"/>
        <end position="2220"/>
    </location>
</feature>
<dbReference type="GO" id="GO:0016020">
    <property type="term" value="C:membrane"/>
    <property type="evidence" value="ECO:0007669"/>
    <property type="project" value="InterPro"/>
</dbReference>
<evidence type="ECO:0000313" key="3">
    <source>
        <dbReference type="EMBL" id="AGF80038.1"/>
    </source>
</evidence>
<proteinExistence type="predicted"/>
<dbReference type="InterPro" id="IPR013783">
    <property type="entry name" value="Ig-like_fold"/>
</dbReference>
<feature type="compositionally biased region" description="Low complexity" evidence="1">
    <location>
        <begin position="2221"/>
        <end position="2245"/>
    </location>
</feature>
<evidence type="ECO:0000259" key="2">
    <source>
        <dbReference type="PROSITE" id="PS50268"/>
    </source>
</evidence>
<feature type="region of interest" description="Disordered" evidence="1">
    <location>
        <begin position="1"/>
        <end position="243"/>
    </location>
</feature>
<feature type="compositionally biased region" description="Polar residues" evidence="1">
    <location>
        <begin position="215"/>
        <end position="224"/>
    </location>
</feature>
<dbReference type="InterPro" id="IPR031768">
    <property type="entry name" value="CBM60_xylan-bd"/>
</dbReference>
<keyword evidence="4" id="KW-1185">Reference proteome</keyword>
<dbReference type="Gene3D" id="2.60.120.560">
    <property type="entry name" value="Exo-inulinase, domain 1"/>
    <property type="match status" value="2"/>
</dbReference>
<dbReference type="InterPro" id="IPR025193">
    <property type="entry name" value="DUF4114"/>
</dbReference>
<feature type="compositionally biased region" description="Polar residues" evidence="1">
    <location>
        <begin position="117"/>
        <end position="127"/>
    </location>
</feature>
<dbReference type="Gene3D" id="2.60.40.60">
    <property type="entry name" value="Cadherins"/>
    <property type="match status" value="1"/>
</dbReference>
<dbReference type="HOGENOM" id="CLU_229419_0_0_7"/>
<organism evidence="3 4">
    <name type="scientific">Desulfocapsa sulfexigens (strain DSM 10523 / SB164P1)</name>
    <dbReference type="NCBI Taxonomy" id="1167006"/>
    <lineage>
        <taxon>Bacteria</taxon>
        <taxon>Pseudomonadati</taxon>
        <taxon>Thermodesulfobacteriota</taxon>
        <taxon>Desulfobulbia</taxon>
        <taxon>Desulfobulbales</taxon>
        <taxon>Desulfocapsaceae</taxon>
        <taxon>Desulfocapsa</taxon>
    </lineage>
</organism>
<dbReference type="SMART" id="SM00112">
    <property type="entry name" value="CA"/>
    <property type="match status" value="1"/>
</dbReference>
<dbReference type="Pfam" id="PF13448">
    <property type="entry name" value="DUF4114"/>
    <property type="match status" value="2"/>
</dbReference>
<dbReference type="Pfam" id="PF17803">
    <property type="entry name" value="Cadherin_4"/>
    <property type="match status" value="1"/>
</dbReference>
<feature type="compositionally biased region" description="Acidic residues" evidence="1">
    <location>
        <begin position="2332"/>
        <end position="2354"/>
    </location>
</feature>
<dbReference type="InterPro" id="IPR015919">
    <property type="entry name" value="Cadherin-like_sf"/>
</dbReference>
<evidence type="ECO:0000313" key="4">
    <source>
        <dbReference type="Proteomes" id="UP000011721"/>
    </source>
</evidence>
<dbReference type="eggNOG" id="COG1376">
    <property type="taxonomic scope" value="Bacteria"/>
</dbReference>
<dbReference type="InterPro" id="IPR041690">
    <property type="entry name" value="Cadherin_5"/>
</dbReference>
<dbReference type="RefSeq" id="WP_015405720.1">
    <property type="nucleotide sequence ID" value="NC_020304.1"/>
</dbReference>
<dbReference type="EMBL" id="CP003985">
    <property type="protein sequence ID" value="AGF80038.1"/>
    <property type="molecule type" value="Genomic_DNA"/>
</dbReference>
<protein>
    <submittedName>
        <fullName evidence="3">VCBS repeat-containing protein</fullName>
    </submittedName>
</protein>
<dbReference type="SUPFAM" id="SSF49313">
    <property type="entry name" value="Cadherin-like"/>
    <property type="match status" value="1"/>
</dbReference>
<gene>
    <name evidence="3" type="ordered locus">UWK_03523</name>
</gene>
<feature type="compositionally biased region" description="Polar residues" evidence="1">
    <location>
        <begin position="2308"/>
        <end position="2327"/>
    </location>
</feature>
<dbReference type="GO" id="GO:0007156">
    <property type="term" value="P:homophilic cell adhesion via plasma membrane adhesion molecules"/>
    <property type="evidence" value="ECO:0007669"/>
    <property type="project" value="InterPro"/>
</dbReference>
<dbReference type="Pfam" id="PF17892">
    <property type="entry name" value="Cadherin_5"/>
    <property type="match status" value="2"/>
</dbReference>
<dbReference type="Proteomes" id="UP000011721">
    <property type="component" value="Chromosome"/>
</dbReference>
<dbReference type="Pfam" id="PF16841">
    <property type="entry name" value="CBM60"/>
    <property type="match status" value="1"/>
</dbReference>
<dbReference type="STRING" id="1167006.UWK_03523"/>
<accession>M1P9B8</accession>
<feature type="compositionally biased region" description="Low complexity" evidence="1">
    <location>
        <begin position="1"/>
        <end position="21"/>
    </location>
</feature>
<dbReference type="PROSITE" id="PS50268">
    <property type="entry name" value="CADHERIN_2"/>
    <property type="match status" value="1"/>
</dbReference>
<dbReference type="InterPro" id="IPR002126">
    <property type="entry name" value="Cadherin-like_dom"/>
</dbReference>
<dbReference type="InterPro" id="IPR040853">
    <property type="entry name" value="RapA2_cadherin-like"/>
</dbReference>
<dbReference type="Gene3D" id="2.60.40.10">
    <property type="entry name" value="Immunoglobulins"/>
    <property type="match status" value="1"/>
</dbReference>
<feature type="compositionally biased region" description="Polar residues" evidence="1">
    <location>
        <begin position="2165"/>
        <end position="2179"/>
    </location>
</feature>
<name>M1P9B8_DESSD</name>
<reference evidence="4" key="1">
    <citation type="journal article" date="2013" name="Stand. Genomic Sci.">
        <title>Complete genome sequence of Desulfocapsa sulfexigens, a marine deltaproteobacterium specialized in disproportionating inorganic sulfur compounds.</title>
        <authorList>
            <person name="Finster K.W."/>
            <person name="Kjeldsen K.U."/>
            <person name="Kube M."/>
            <person name="Reinhardt R."/>
            <person name="Mussmann M."/>
            <person name="Amann R."/>
            <person name="Schreiber L."/>
        </authorList>
    </citation>
    <scope>NUCLEOTIDE SEQUENCE [LARGE SCALE GENOMIC DNA]</scope>
    <source>
        <strain evidence="4">DSM 10523 / SB164P1</strain>
    </source>
</reference>
<sequence>MSSENNPVSSSSSPIGNSTENTQQDWMDLDQQGVAGETLKAKKWTTQRRLVDDASYQGNIHTGTEATTELNKSDTLSGDALNYQSIANEGKETQDNNGPEEFSDESQRGLSPDMDSLNRTDTPSATSAAYEHTTEAESLVTSSGSDTLKFEEHIDEAKSHGRTATENKSTTRLAQPAATETPPEDLPLENSSQERNTATVSELQQKSEISDAVDPSTQTPTTAPGSAPEPVPDHEIITESSASAPILTTADAIGVEDTMIAIDISSQLTDTDGSESLAITIGGVPEGAFLSAGTSLGNGEWQLTPDQLENLSLTPPANSDEDFSLTVTATSTESHGGQQNSRSEIIDFFIEAVPDTPELTTVAATGTEDTAITLDISTALTELDGSEILSAITLSGLPEGSIVSAGTQNIDGSWSVAQDDLEGLQLTPPKDYSDNFEINLSVTATDSNGSTSTSTAVLPVTITAAPDEAVISGSGAILAEDTLQTASGQLTVVDPDADEAHFTAETIEGTYGFLDVATDGSWTYNLNNDADTVQQLGTGDTVTDTLTVTSADGSTHDLVMTITGTNDAISVVSDSNTAPNTIMENAADGTEIHLSGLATDADGDAILYTLVDDQGNEITNGPFSINRESGVVTLQDRSLIDYETESSHTLHIQASSADGTSSTSDFQVQIEDVDIIKTTDLGGDVNGTAVTFTVTGDHYDPKNIQDVGAGSPHYRIRVNGEPLEIDGQNTFSVEANRGHIEDNHVVRDGNDVELVTFRVPQGTDVDSVSIEFINDAYDTSSDRDGDGITTEDRNLVVKELNIGGTVNDDGSIDGGTTLQAEDIEVSQYIASNGADVSGREVMPWQGSMTFYPDGVPQEAPILVDDNANISEDSAVVLTGNILSNDTDANNGSNFSVTGLSGVTVLQDNFDDGNADGWVEISSNGADTDRWQVVDGAIGEKSNSAKGIMAHDMGDSADSTNYEVSVDIHANAGDTYNNNVGLTFGYEDNANYYMIKWDDYSDNYSESSTHKDFQLIKVEDGHQTIIDQIDHAELPSDFTLSVNVSNDSGISISVDGEEKLRAADEHPAINTIGLNTGDNDSGISYDNVSVINNDIPIEDTTSIDGTYGTLTLNQDGSYSYELNDANNDVQMLHDGEQLTETFAVNVLENHSGEAGTETLNITINGSNDGPVAINDSTVSELATVFQDDFNDGNTDGWTEISYNDADTGNWQAVDGAIGERSNSARGIMAHNMGDDAESTNFEVSVDVHANSGQTGNNNVGITFGYEDNSNYYMVKWDDYSENYSESSTHKDFQLIKVENGHQTIIDQIDQADLPSDFNLSVNVSDDNGIAIMVDGKEMLTAVDEHPAINTIGLNTDDNDGGISYDNVSVKVASDQTIVTDEDSSIVVTADSLLANDTDVEGDTLSISAVSENVLDVDGNIVGTASQDDSGNIVFTPGDALDALAEGESTNVNFTYTVSDGQGGTDTATATITVTGKDNDLTYVSESAGYKNVVGMYETDDQGNPVSGTVIIDDQNGMAGGTHLADLEPGNYEFFIIANGANEVDTESSISFDTSGDKPILLIDGEPAAHPVYFTEPGFNPDGKDHFHFESDGEGGTFIKIEDLPDLGDADFEDVVLHTNFEMDDRTASGELSDGDQAANSVVENTAPEAIADIADIKAFELPEGGSIVSTESNTIVVKGEIVTEGDTGSSVDQWTFHHGGGPLTIDTLSESGTNFTDIDGDGAKNHIDTMMRLYDEDGNQVAMNDDSSMQTGDGSTNDYFSHIQDSYIQVDDLPPGNYSLAIGSWELTQDEVANGHNDNSDQNIRYDHAQDTGPYQITLTGDVSFSEESPLATDEDTGLTINADTLLANDSDVDGDSLSIVAVGTPVDADGKVVGTTELVTENGEQQIRFVPGAQLDSLETGESSSVSFSYTIDDGQGGTDTATATITVAGTDNDLTYVSESAGYKNVVGMYETDDQGNPVSGTVIIDDQNGMAGGTHLADLEPGNHEFFIIANGANEVDAESSISFDTSGNKPILLIDGEPATHPVYFTEPGFNPDGKDHFHFESDGEGGTFIKIEDLPDLGDADFEDVVLHTNFAMDDRTIVEESILDEQLNNSIATGIATAGFDTSITDTEANGIHSEAMEDLSLNMPFLTLPGDAEGSEQAAEPQETAIVTQDTVLQADTPVSESFTEDSQQSLNPPTDDDLALSLPSISLNDLFDEPADNNYDPAVTTENETSAVSNTDENTNPANEAATDTTDETSTTEAVGQEPQEELVDDATDLHSIAGSEVEETELNTDNLHIDLASDTESESSTNSEDESSSLDRFAATSANASEDNDNSPLDNFSACSQSEETSEFSSVEEIDTIDDNATDQVDDAGLNDVNAIQEDLSQEAEQVDANGAC</sequence>
<feature type="compositionally biased region" description="Acidic residues" evidence="1">
    <location>
        <begin position="2285"/>
        <end position="2300"/>
    </location>
</feature>
<dbReference type="Pfam" id="PF00028">
    <property type="entry name" value="Cadherin"/>
    <property type="match status" value="1"/>
</dbReference>
<evidence type="ECO:0000256" key="1">
    <source>
        <dbReference type="SAM" id="MobiDB-lite"/>
    </source>
</evidence>
<feature type="compositionally biased region" description="Polar residues" evidence="1">
    <location>
        <begin position="189"/>
        <end position="207"/>
    </location>
</feature>
<feature type="region of interest" description="Disordered" evidence="1">
    <location>
        <begin position="2165"/>
        <end position="2254"/>
    </location>
</feature>
<dbReference type="PATRIC" id="fig|1167006.5.peg.3788"/>
<dbReference type="KEGG" id="dsf:UWK_03523"/>
<dbReference type="GO" id="GO:0005509">
    <property type="term" value="F:calcium ion binding"/>
    <property type="evidence" value="ECO:0007669"/>
    <property type="project" value="InterPro"/>
</dbReference>
<dbReference type="CDD" id="cd11304">
    <property type="entry name" value="Cadherin_repeat"/>
    <property type="match status" value="1"/>
</dbReference>
<dbReference type="InterPro" id="IPR010221">
    <property type="entry name" value="VCBS_dom"/>
</dbReference>
<feature type="compositionally biased region" description="Polar residues" evidence="1">
    <location>
        <begin position="56"/>
        <end position="87"/>
    </location>
</feature>
<feature type="domain" description="Cadherin" evidence="2">
    <location>
        <begin position="574"/>
        <end position="674"/>
    </location>
</feature>
<feature type="region of interest" description="Disordered" evidence="1">
    <location>
        <begin position="2284"/>
        <end position="2354"/>
    </location>
</feature>
<dbReference type="OrthoDB" id="5454111at2"/>
<feature type="compositionally biased region" description="Basic and acidic residues" evidence="1">
    <location>
        <begin position="148"/>
        <end position="165"/>
    </location>
</feature>
<dbReference type="NCBIfam" id="TIGR01965">
    <property type="entry name" value="VCBS_repeat"/>
    <property type="match status" value="2"/>
</dbReference>